<dbReference type="SUPFAM" id="SSF51735">
    <property type="entry name" value="NAD(P)-binding Rossmann-fold domains"/>
    <property type="match status" value="1"/>
</dbReference>
<proteinExistence type="predicted"/>
<dbReference type="PANTHER" id="PTHR43818">
    <property type="entry name" value="BCDNA.GH03377"/>
    <property type="match status" value="1"/>
</dbReference>
<name>A0A916WUP7_9ACTN</name>
<dbReference type="RefSeq" id="WP_229742561.1">
    <property type="nucleotide sequence ID" value="NZ_BMGC01000017.1"/>
</dbReference>
<gene>
    <name evidence="3" type="ORF">GCM10011489_24550</name>
</gene>
<keyword evidence="1" id="KW-0560">Oxidoreductase</keyword>
<dbReference type="InterPro" id="IPR050463">
    <property type="entry name" value="Gfo/Idh/MocA_oxidrdct_glycsds"/>
</dbReference>
<dbReference type="Proteomes" id="UP000621454">
    <property type="component" value="Unassembled WGS sequence"/>
</dbReference>
<dbReference type="Gene3D" id="3.40.50.720">
    <property type="entry name" value="NAD(P)-binding Rossmann-like Domain"/>
    <property type="match status" value="1"/>
</dbReference>
<sequence length="305" mass="31798">MASPAMRIGLVGTGPWARETHIPAMTAHPGVELTGVWSRDPASAAGIDVPRVADFDELLAGNDAIAFAVPPSVQARLAGRAAAAGKHLILDKPIADSLTAATALVDKIEAAGVTSIVCFTRRFAPETRAFVAAADVADVRSGSGTWLSGSLLGGRYAASAWRAETGALFDVGPHVIDLLDRVLGPITGIVGARHDAESDLWTVMVGHAAGPDTARTSTMSLSLRVPVIPTVTRFEVAGPGGLVSLSERRTTSPECFSVLLHEFLAAVATGRPHELDVRRGLAVQRVIDAITRTVSHQDRSSIASV</sequence>
<accession>A0A916WUP7</accession>
<dbReference type="GO" id="GO:0016491">
    <property type="term" value="F:oxidoreductase activity"/>
    <property type="evidence" value="ECO:0007669"/>
    <property type="project" value="UniProtKB-KW"/>
</dbReference>
<feature type="domain" description="Gfo/Idh/MocA-like oxidoreductase N-terminal" evidence="2">
    <location>
        <begin position="6"/>
        <end position="117"/>
    </location>
</feature>
<evidence type="ECO:0000256" key="1">
    <source>
        <dbReference type="ARBA" id="ARBA00023002"/>
    </source>
</evidence>
<comment type="caution">
    <text evidence="3">The sequence shown here is derived from an EMBL/GenBank/DDBJ whole genome shotgun (WGS) entry which is preliminary data.</text>
</comment>
<organism evidence="3 4">
    <name type="scientific">Gordonia jinhuaensis</name>
    <dbReference type="NCBI Taxonomy" id="1517702"/>
    <lineage>
        <taxon>Bacteria</taxon>
        <taxon>Bacillati</taxon>
        <taxon>Actinomycetota</taxon>
        <taxon>Actinomycetes</taxon>
        <taxon>Mycobacteriales</taxon>
        <taxon>Gordoniaceae</taxon>
        <taxon>Gordonia</taxon>
    </lineage>
</organism>
<dbReference type="PANTHER" id="PTHR43818:SF11">
    <property type="entry name" value="BCDNA.GH03377"/>
    <property type="match status" value="1"/>
</dbReference>
<reference evidence="3" key="1">
    <citation type="journal article" date="2014" name="Int. J. Syst. Evol. Microbiol.">
        <title>Complete genome sequence of Corynebacterium casei LMG S-19264T (=DSM 44701T), isolated from a smear-ripened cheese.</title>
        <authorList>
            <consortium name="US DOE Joint Genome Institute (JGI-PGF)"/>
            <person name="Walter F."/>
            <person name="Albersmeier A."/>
            <person name="Kalinowski J."/>
            <person name="Ruckert C."/>
        </authorList>
    </citation>
    <scope>NUCLEOTIDE SEQUENCE</scope>
    <source>
        <strain evidence="3">CGMCC 1.12827</strain>
    </source>
</reference>
<dbReference type="AlphaFoldDB" id="A0A916WUP7"/>
<dbReference type="Gene3D" id="3.30.360.10">
    <property type="entry name" value="Dihydrodipicolinate Reductase, domain 2"/>
    <property type="match status" value="1"/>
</dbReference>
<reference evidence="3" key="2">
    <citation type="submission" date="2020-09" db="EMBL/GenBank/DDBJ databases">
        <authorList>
            <person name="Sun Q."/>
            <person name="Zhou Y."/>
        </authorList>
    </citation>
    <scope>NUCLEOTIDE SEQUENCE</scope>
    <source>
        <strain evidence="3">CGMCC 1.12827</strain>
    </source>
</reference>
<protein>
    <submittedName>
        <fullName evidence="3">Dehydrogenase</fullName>
    </submittedName>
</protein>
<dbReference type="InterPro" id="IPR036291">
    <property type="entry name" value="NAD(P)-bd_dom_sf"/>
</dbReference>
<dbReference type="GO" id="GO:0000166">
    <property type="term" value="F:nucleotide binding"/>
    <property type="evidence" value="ECO:0007669"/>
    <property type="project" value="InterPro"/>
</dbReference>
<keyword evidence="4" id="KW-1185">Reference proteome</keyword>
<dbReference type="EMBL" id="BMGC01000017">
    <property type="protein sequence ID" value="GGB35598.1"/>
    <property type="molecule type" value="Genomic_DNA"/>
</dbReference>
<dbReference type="InterPro" id="IPR000683">
    <property type="entry name" value="Gfo/Idh/MocA-like_OxRdtase_N"/>
</dbReference>
<dbReference type="SUPFAM" id="SSF55347">
    <property type="entry name" value="Glyceraldehyde-3-phosphate dehydrogenase-like, C-terminal domain"/>
    <property type="match status" value="1"/>
</dbReference>
<dbReference type="Pfam" id="PF01408">
    <property type="entry name" value="GFO_IDH_MocA"/>
    <property type="match status" value="1"/>
</dbReference>
<evidence type="ECO:0000313" key="3">
    <source>
        <dbReference type="EMBL" id="GGB35598.1"/>
    </source>
</evidence>
<evidence type="ECO:0000259" key="2">
    <source>
        <dbReference type="Pfam" id="PF01408"/>
    </source>
</evidence>
<evidence type="ECO:0000313" key="4">
    <source>
        <dbReference type="Proteomes" id="UP000621454"/>
    </source>
</evidence>